<dbReference type="EMBL" id="JBFAUK010000023">
    <property type="protein sequence ID" value="MEV5509651.1"/>
    <property type="molecule type" value="Genomic_DNA"/>
</dbReference>
<reference evidence="1 2" key="1">
    <citation type="submission" date="2024-06" db="EMBL/GenBank/DDBJ databases">
        <title>The Natural Products Discovery Center: Release of the First 8490 Sequenced Strains for Exploring Actinobacteria Biosynthetic Diversity.</title>
        <authorList>
            <person name="Kalkreuter E."/>
            <person name="Kautsar S.A."/>
            <person name="Yang D."/>
            <person name="Bader C.D."/>
            <person name="Teijaro C.N."/>
            <person name="Fluegel L."/>
            <person name="Davis C.M."/>
            <person name="Simpson J.R."/>
            <person name="Lauterbach L."/>
            <person name="Steele A.D."/>
            <person name="Gui C."/>
            <person name="Meng S."/>
            <person name="Li G."/>
            <person name="Viehrig K."/>
            <person name="Ye F."/>
            <person name="Su P."/>
            <person name="Kiefer A.F."/>
            <person name="Nichols A."/>
            <person name="Cepeda A.J."/>
            <person name="Yan W."/>
            <person name="Fan B."/>
            <person name="Jiang Y."/>
            <person name="Adhikari A."/>
            <person name="Zheng C.-J."/>
            <person name="Schuster L."/>
            <person name="Cowan T.M."/>
            <person name="Smanski M.J."/>
            <person name="Chevrette M.G."/>
            <person name="De Carvalho L.P.S."/>
            <person name="Shen B."/>
        </authorList>
    </citation>
    <scope>NUCLEOTIDE SEQUENCE [LARGE SCALE GENOMIC DNA]</scope>
    <source>
        <strain evidence="1 2">NPDC052347</strain>
    </source>
</reference>
<comment type="caution">
    <text evidence="1">The sequence shown here is derived from an EMBL/GenBank/DDBJ whole genome shotgun (WGS) entry which is preliminary data.</text>
</comment>
<proteinExistence type="predicted"/>
<dbReference type="Proteomes" id="UP001552594">
    <property type="component" value="Unassembled WGS sequence"/>
</dbReference>
<evidence type="ECO:0000313" key="2">
    <source>
        <dbReference type="Proteomes" id="UP001552594"/>
    </source>
</evidence>
<protein>
    <submittedName>
        <fullName evidence="1">Uncharacterized protein</fullName>
    </submittedName>
</protein>
<gene>
    <name evidence="1" type="ORF">AB0L16_24980</name>
</gene>
<accession>A0ABV3K3B3</accession>
<organism evidence="1 2">
    <name type="scientific">Streptomyces orinoci</name>
    <name type="common">Streptoverticillium orinoci</name>
    <dbReference type="NCBI Taxonomy" id="67339"/>
    <lineage>
        <taxon>Bacteria</taxon>
        <taxon>Bacillati</taxon>
        <taxon>Actinomycetota</taxon>
        <taxon>Actinomycetes</taxon>
        <taxon>Kitasatosporales</taxon>
        <taxon>Streptomycetaceae</taxon>
        <taxon>Streptomyces</taxon>
    </lineage>
</organism>
<dbReference type="RefSeq" id="WP_109280310.1">
    <property type="nucleotide sequence ID" value="NZ_JBFAUK010000023.1"/>
</dbReference>
<name>A0ABV3K3B3_STRON</name>
<evidence type="ECO:0000313" key="1">
    <source>
        <dbReference type="EMBL" id="MEV5509651.1"/>
    </source>
</evidence>
<sequence>MRIQLTWADSRTLALALPGLDTESLRPVLRWALTHAEPVLAGAAEAAGAGVLARLLVPMALCLVRQQLEGPETG</sequence>
<keyword evidence="2" id="KW-1185">Reference proteome</keyword>